<protein>
    <submittedName>
        <fullName evidence="1">Uncharacterized protein</fullName>
    </submittedName>
</protein>
<dbReference type="AlphaFoldDB" id="A0A5J4QDC2"/>
<name>A0A5J4QDC2_9ZZZZ</name>
<feature type="non-terminal residue" evidence="1">
    <location>
        <position position="21"/>
    </location>
</feature>
<reference evidence="1" key="1">
    <citation type="submission" date="2019-03" db="EMBL/GenBank/DDBJ databases">
        <title>Single cell metagenomics reveals metabolic interactions within the superorganism composed of flagellate Streblomastix strix and complex community of Bacteroidetes bacteria on its surface.</title>
        <authorList>
            <person name="Treitli S.C."/>
            <person name="Kolisko M."/>
            <person name="Husnik F."/>
            <person name="Keeling P."/>
            <person name="Hampl V."/>
        </authorList>
    </citation>
    <scope>NUCLEOTIDE SEQUENCE</scope>
    <source>
        <strain evidence="1">STM</strain>
    </source>
</reference>
<accession>A0A5J4QDC2</accession>
<dbReference type="EMBL" id="SNRY01004087">
    <property type="protein sequence ID" value="KAA6318771.1"/>
    <property type="molecule type" value="Genomic_DNA"/>
</dbReference>
<gene>
    <name evidence="1" type="ORF">EZS27_031259</name>
</gene>
<sequence length="21" mass="2531">MTNELMEKRLEKIENLLLGQK</sequence>
<evidence type="ECO:0000313" key="1">
    <source>
        <dbReference type="EMBL" id="KAA6318771.1"/>
    </source>
</evidence>
<comment type="caution">
    <text evidence="1">The sequence shown here is derived from an EMBL/GenBank/DDBJ whole genome shotgun (WGS) entry which is preliminary data.</text>
</comment>
<proteinExistence type="predicted"/>
<organism evidence="1">
    <name type="scientific">termite gut metagenome</name>
    <dbReference type="NCBI Taxonomy" id="433724"/>
    <lineage>
        <taxon>unclassified sequences</taxon>
        <taxon>metagenomes</taxon>
        <taxon>organismal metagenomes</taxon>
    </lineage>
</organism>